<dbReference type="Gene3D" id="1.20.1740.10">
    <property type="entry name" value="Amino acid/polyamine transporter I"/>
    <property type="match status" value="1"/>
</dbReference>
<accession>A0A9W4XD29</accession>
<feature type="transmembrane region" description="Helical" evidence="7">
    <location>
        <begin position="183"/>
        <end position="201"/>
    </location>
</feature>
<feature type="transmembrane region" description="Helical" evidence="7">
    <location>
        <begin position="501"/>
        <end position="518"/>
    </location>
</feature>
<dbReference type="OrthoDB" id="3257095at2759"/>
<keyword evidence="5 7" id="KW-0472">Membrane</keyword>
<gene>
    <name evidence="8" type="ORF">CANVERA_P2367</name>
</gene>
<feature type="transmembrane region" description="Helical" evidence="7">
    <location>
        <begin position="343"/>
        <end position="362"/>
    </location>
</feature>
<sequence>MNRDDEIQSPPPSYASHIISDIGSSAPIQFLNNLITDESDQIERVEHFKYKQQLERKLTVTSVIGLGFSVMGVPFGLSSTLWIGLMDGANVTILYGWLTVSIFSLFVVLSLSEIISKFPSAGGVYHFSALLSNEKYASVASWFCGWLLIIGNWTYAISIMFSGSQFILSIFGLKDVQYKEDRFWVLGVFYLLLAFSGFINFKFSKYLEKINKLCILWTIYAVLVIDFLLIFFAKRTNSIKTILTTFDNSRSGWPDPLAFLIGLQSSSFSLTGYGMLFSITDEVKNPEKNMPKGAISAILIAAVTGFIFIIPILTILPELELLLDNKPNIMPIDLIFKISTESYIISFLMACLLIGTIIFQSIGSLTTASRSTYALARDNGLPYSEIFTEVNSIEQYIIPRNALFLSMIVCAILAILSLVSSSAFNAFMGAAVGSLALANGIPIFCLMMNKRQKIKGSVFKLKKLGWVINFISLFWIVLSIIILCMPPVIKHLNFQNFNYAIFVMISFLIMVGVIYKVWGYKSFTGPQIDTDYFELNSLENSTRIEDAVPNEDEIDSSKIEEADNESGFIIEQSKKKKKKGYDRLGDDDDDDNTIIGSIETTQDDKSNKKKQKNGYQKLETDEDNNTVLFNADDTN</sequence>
<feature type="transmembrane region" description="Helical" evidence="7">
    <location>
        <begin position="297"/>
        <end position="316"/>
    </location>
</feature>
<evidence type="ECO:0000256" key="2">
    <source>
        <dbReference type="ARBA" id="ARBA00022448"/>
    </source>
</evidence>
<feature type="transmembrane region" description="Helical" evidence="7">
    <location>
        <begin position="213"/>
        <end position="233"/>
    </location>
</feature>
<feature type="transmembrane region" description="Helical" evidence="7">
    <location>
        <begin position="58"/>
        <end position="83"/>
    </location>
</feature>
<dbReference type="PANTHER" id="PTHR45649:SF3">
    <property type="entry name" value="POLYAMINE TRANSPORTER TPO5"/>
    <property type="match status" value="1"/>
</dbReference>
<keyword evidence="2" id="KW-0813">Transport</keyword>
<feature type="transmembrane region" description="Helical" evidence="7">
    <location>
        <begin position="402"/>
        <end position="420"/>
    </location>
</feature>
<evidence type="ECO:0000256" key="7">
    <source>
        <dbReference type="SAM" id="Phobius"/>
    </source>
</evidence>
<comment type="caution">
    <text evidence="8">The sequence shown here is derived from an EMBL/GenBank/DDBJ whole genome shotgun (WGS) entry which is preliminary data.</text>
</comment>
<reference evidence="8" key="1">
    <citation type="submission" date="2022-12" db="EMBL/GenBank/DDBJ databases">
        <authorList>
            <person name="Brejova B."/>
        </authorList>
    </citation>
    <scope>NUCLEOTIDE SEQUENCE</scope>
</reference>
<evidence type="ECO:0000313" key="8">
    <source>
        <dbReference type="EMBL" id="CAI5757855.1"/>
    </source>
</evidence>
<proteinExistence type="predicted"/>
<organism evidence="8 9">
    <name type="scientific">Candida verbasci</name>
    <dbReference type="NCBI Taxonomy" id="1227364"/>
    <lineage>
        <taxon>Eukaryota</taxon>
        <taxon>Fungi</taxon>
        <taxon>Dikarya</taxon>
        <taxon>Ascomycota</taxon>
        <taxon>Saccharomycotina</taxon>
        <taxon>Pichiomycetes</taxon>
        <taxon>Debaryomycetaceae</taxon>
        <taxon>Candida/Lodderomyces clade</taxon>
        <taxon>Candida</taxon>
    </lineage>
</organism>
<feature type="transmembrane region" description="Helical" evidence="7">
    <location>
        <begin position="136"/>
        <end position="163"/>
    </location>
</feature>
<evidence type="ECO:0000256" key="4">
    <source>
        <dbReference type="ARBA" id="ARBA00022989"/>
    </source>
</evidence>
<dbReference type="AlphaFoldDB" id="A0A9W4XD29"/>
<evidence type="ECO:0000313" key="9">
    <source>
        <dbReference type="Proteomes" id="UP001152885"/>
    </source>
</evidence>
<keyword evidence="9" id="KW-1185">Reference proteome</keyword>
<dbReference type="EMBL" id="CANTUO010000002">
    <property type="protein sequence ID" value="CAI5757855.1"/>
    <property type="molecule type" value="Genomic_DNA"/>
</dbReference>
<protein>
    <submittedName>
        <fullName evidence="8">Uncharacterized protein</fullName>
    </submittedName>
</protein>
<feature type="compositionally biased region" description="Polar residues" evidence="6">
    <location>
        <begin position="625"/>
        <end position="635"/>
    </location>
</feature>
<evidence type="ECO:0000256" key="6">
    <source>
        <dbReference type="SAM" id="MobiDB-lite"/>
    </source>
</evidence>
<dbReference type="PANTHER" id="PTHR45649">
    <property type="entry name" value="AMINO-ACID PERMEASE BAT1"/>
    <property type="match status" value="1"/>
</dbReference>
<dbReference type="InterPro" id="IPR002293">
    <property type="entry name" value="AA/rel_permease1"/>
</dbReference>
<evidence type="ECO:0000256" key="5">
    <source>
        <dbReference type="ARBA" id="ARBA00023136"/>
    </source>
</evidence>
<feature type="region of interest" description="Disordered" evidence="6">
    <location>
        <begin position="573"/>
        <end position="635"/>
    </location>
</feature>
<feature type="transmembrane region" description="Helical" evidence="7">
    <location>
        <begin position="95"/>
        <end position="115"/>
    </location>
</feature>
<keyword evidence="4 7" id="KW-1133">Transmembrane helix</keyword>
<comment type="subcellular location">
    <subcellularLocation>
        <location evidence="1">Membrane</location>
        <topology evidence="1">Multi-pass membrane protein</topology>
    </subcellularLocation>
</comment>
<evidence type="ECO:0000256" key="1">
    <source>
        <dbReference type="ARBA" id="ARBA00004141"/>
    </source>
</evidence>
<feature type="transmembrane region" description="Helical" evidence="7">
    <location>
        <begin position="426"/>
        <end position="446"/>
    </location>
</feature>
<dbReference type="GO" id="GO:0016020">
    <property type="term" value="C:membrane"/>
    <property type="evidence" value="ECO:0007669"/>
    <property type="project" value="UniProtKB-SubCell"/>
</dbReference>
<name>A0A9W4XD29_9ASCO</name>
<feature type="transmembrane region" description="Helical" evidence="7">
    <location>
        <begin position="257"/>
        <end position="276"/>
    </location>
</feature>
<dbReference type="Pfam" id="PF13520">
    <property type="entry name" value="AA_permease_2"/>
    <property type="match status" value="1"/>
</dbReference>
<feature type="transmembrane region" description="Helical" evidence="7">
    <location>
        <begin position="466"/>
        <end position="489"/>
    </location>
</feature>
<keyword evidence="3 7" id="KW-0812">Transmembrane</keyword>
<dbReference type="GO" id="GO:0022857">
    <property type="term" value="F:transmembrane transporter activity"/>
    <property type="evidence" value="ECO:0007669"/>
    <property type="project" value="InterPro"/>
</dbReference>
<dbReference type="Proteomes" id="UP001152885">
    <property type="component" value="Unassembled WGS sequence"/>
</dbReference>
<evidence type="ECO:0000256" key="3">
    <source>
        <dbReference type="ARBA" id="ARBA00022692"/>
    </source>
</evidence>